<evidence type="ECO:0000256" key="1">
    <source>
        <dbReference type="SAM" id="MobiDB-lite"/>
    </source>
</evidence>
<evidence type="ECO:0000313" key="2">
    <source>
        <dbReference type="EMBL" id="QDV38270.1"/>
    </source>
</evidence>
<evidence type="ECO:0000313" key="3">
    <source>
        <dbReference type="Proteomes" id="UP000317835"/>
    </source>
</evidence>
<dbReference type="KEGG" id="tpla:ElP_62210"/>
<dbReference type="RefSeq" id="WP_145276633.1">
    <property type="nucleotide sequence ID" value="NZ_CP036426.1"/>
</dbReference>
<dbReference type="EMBL" id="CP036426">
    <property type="protein sequence ID" value="QDV38270.1"/>
    <property type="molecule type" value="Genomic_DNA"/>
</dbReference>
<proteinExistence type="predicted"/>
<reference evidence="2 3" key="1">
    <citation type="submission" date="2019-02" db="EMBL/GenBank/DDBJ databases">
        <title>Deep-cultivation of Planctomycetes and their phenomic and genomic characterization uncovers novel biology.</title>
        <authorList>
            <person name="Wiegand S."/>
            <person name="Jogler M."/>
            <person name="Boedeker C."/>
            <person name="Pinto D."/>
            <person name="Vollmers J."/>
            <person name="Rivas-Marin E."/>
            <person name="Kohn T."/>
            <person name="Peeters S.H."/>
            <person name="Heuer A."/>
            <person name="Rast P."/>
            <person name="Oberbeckmann S."/>
            <person name="Bunk B."/>
            <person name="Jeske O."/>
            <person name="Meyerdierks A."/>
            <person name="Storesund J.E."/>
            <person name="Kallscheuer N."/>
            <person name="Luecker S."/>
            <person name="Lage O.M."/>
            <person name="Pohl T."/>
            <person name="Merkel B.J."/>
            <person name="Hornburger P."/>
            <person name="Mueller R.-W."/>
            <person name="Bruemmer F."/>
            <person name="Labrenz M."/>
            <person name="Spormann A.M."/>
            <person name="Op den Camp H."/>
            <person name="Overmann J."/>
            <person name="Amann R."/>
            <person name="Jetten M.S.M."/>
            <person name="Mascher T."/>
            <person name="Medema M.H."/>
            <person name="Devos D.P."/>
            <person name="Kaster A.-K."/>
            <person name="Ovreas L."/>
            <person name="Rohde M."/>
            <person name="Galperin M.Y."/>
            <person name="Jogler C."/>
        </authorList>
    </citation>
    <scope>NUCLEOTIDE SEQUENCE [LARGE SCALE GENOMIC DNA]</scope>
    <source>
        <strain evidence="2 3">ElP</strain>
    </source>
</reference>
<dbReference type="Proteomes" id="UP000317835">
    <property type="component" value="Chromosome"/>
</dbReference>
<feature type="region of interest" description="Disordered" evidence="1">
    <location>
        <begin position="1"/>
        <end position="26"/>
    </location>
</feature>
<keyword evidence="3" id="KW-1185">Reference proteome</keyword>
<protein>
    <submittedName>
        <fullName evidence="2">Uncharacterized protein</fullName>
    </submittedName>
</protein>
<sequence length="86" mass="9770">MNTPTRASEAAEPRRVPPLPPEASPGRRWRFRRNLVIYLAHRRNGLSQRFLADVFDLPRSRIAEIIKEFAAYDTLDDHASPADSAA</sequence>
<dbReference type="AlphaFoldDB" id="A0A518HBP3"/>
<name>A0A518HBP3_9BACT</name>
<gene>
    <name evidence="2" type="ORF">ElP_62210</name>
</gene>
<organism evidence="2 3">
    <name type="scientific">Tautonia plasticadhaerens</name>
    <dbReference type="NCBI Taxonomy" id="2527974"/>
    <lineage>
        <taxon>Bacteria</taxon>
        <taxon>Pseudomonadati</taxon>
        <taxon>Planctomycetota</taxon>
        <taxon>Planctomycetia</taxon>
        <taxon>Isosphaerales</taxon>
        <taxon>Isosphaeraceae</taxon>
        <taxon>Tautonia</taxon>
    </lineage>
</organism>
<accession>A0A518HBP3</accession>